<keyword evidence="2" id="KW-1185">Reference proteome</keyword>
<protein>
    <submittedName>
        <fullName evidence="1">Uncharacterized protein</fullName>
    </submittedName>
</protein>
<comment type="caution">
    <text evidence="1">The sequence shown here is derived from an EMBL/GenBank/DDBJ whole genome shotgun (WGS) entry which is preliminary data.</text>
</comment>
<dbReference type="Proteomes" id="UP000266861">
    <property type="component" value="Unassembled WGS sequence"/>
</dbReference>
<evidence type="ECO:0000313" key="2">
    <source>
        <dbReference type="Proteomes" id="UP000266861"/>
    </source>
</evidence>
<organism evidence="1 2">
    <name type="scientific">Diversispora epigaea</name>
    <dbReference type="NCBI Taxonomy" id="1348612"/>
    <lineage>
        <taxon>Eukaryota</taxon>
        <taxon>Fungi</taxon>
        <taxon>Fungi incertae sedis</taxon>
        <taxon>Mucoromycota</taxon>
        <taxon>Glomeromycotina</taxon>
        <taxon>Glomeromycetes</taxon>
        <taxon>Diversisporales</taxon>
        <taxon>Diversisporaceae</taxon>
        <taxon>Diversispora</taxon>
    </lineage>
</organism>
<evidence type="ECO:0000313" key="1">
    <source>
        <dbReference type="EMBL" id="RHZ87133.1"/>
    </source>
</evidence>
<name>A0A397JQD9_9GLOM</name>
<dbReference type="AlphaFoldDB" id="A0A397JQD9"/>
<proteinExistence type="predicted"/>
<accession>A0A397JQD9</accession>
<dbReference type="EMBL" id="PQFF01000038">
    <property type="protein sequence ID" value="RHZ87133.1"/>
    <property type="molecule type" value="Genomic_DNA"/>
</dbReference>
<reference evidence="1 2" key="1">
    <citation type="submission" date="2018-08" db="EMBL/GenBank/DDBJ databases">
        <title>Genome and evolution of the arbuscular mycorrhizal fungus Diversispora epigaea (formerly Glomus versiforme) and its bacterial endosymbionts.</title>
        <authorList>
            <person name="Sun X."/>
            <person name="Fei Z."/>
            <person name="Harrison M."/>
        </authorList>
    </citation>
    <scope>NUCLEOTIDE SEQUENCE [LARGE SCALE GENOMIC DNA]</scope>
    <source>
        <strain evidence="1 2">IT104</strain>
    </source>
</reference>
<sequence>MCFGSKVDKLGKKFRTELLALPALMQNENIADLILQAEKQMNVDDPALIVQWNDNGFNDTRIANCRNGIPGQTKQVIINFIVNNGGVDFRVVWQLAHFNIHFHYGMRNLVQDTSSSKYCRCLSFNLSNKQITSQWLN</sequence>
<gene>
    <name evidence="1" type="ORF">Glove_40g75</name>
</gene>
<dbReference type="OrthoDB" id="2309532at2759"/>